<feature type="transmembrane region" description="Helical" evidence="8">
    <location>
        <begin position="165"/>
        <end position="185"/>
    </location>
</feature>
<dbReference type="Proteomes" id="UP000182938">
    <property type="component" value="Chromosome"/>
</dbReference>
<sequence>MSLPPSGWGGSSTDGGTGATPETPTCPRHPDRVSYIRCQRCHRPVCPECQRSAAVGVQCVDCVRQGSKGDRPQRTVFGGRAGSGGDAPRLTIAIIAICALVWIGELLSPRVFQEVAFAPALGTTEPWRLLTSAFAHSPNQPMHILFNMLALWLVGGYLERMLGWARYLAIYLVTALAGSVTWLLFQPVDPADPEAYVPIVGASGAVFGLFAAVIVLNRHLGRDSSSMVATIGINAVIGFLVPNVAWEAHLGGLVAGGVLAAVIALSRSRGRPGLAWVGVGAVLALVVVLGVARYALSPSGFEAPFG</sequence>
<evidence type="ECO:0000259" key="9">
    <source>
        <dbReference type="Pfam" id="PF01694"/>
    </source>
</evidence>
<feature type="transmembrane region" description="Helical" evidence="8">
    <location>
        <begin position="90"/>
        <end position="107"/>
    </location>
</feature>
<feature type="transmembrane region" description="Helical" evidence="8">
    <location>
        <begin position="273"/>
        <end position="296"/>
    </location>
</feature>
<dbReference type="GO" id="GO:0006508">
    <property type="term" value="P:proteolysis"/>
    <property type="evidence" value="ECO:0007669"/>
    <property type="project" value="UniProtKB-KW"/>
</dbReference>
<feature type="compositionally biased region" description="Gly residues" evidence="7">
    <location>
        <begin position="7"/>
        <end position="18"/>
    </location>
</feature>
<accession>A0A1L3MCQ7</accession>
<evidence type="ECO:0000313" key="10">
    <source>
        <dbReference type="EMBL" id="APH00142.1"/>
    </source>
</evidence>
<comment type="subcellular location">
    <subcellularLocation>
        <location evidence="1">Membrane</location>
        <topology evidence="1">Multi-pass membrane protein</topology>
    </subcellularLocation>
</comment>
<dbReference type="PANTHER" id="PTHR43731">
    <property type="entry name" value="RHOMBOID PROTEASE"/>
    <property type="match status" value="1"/>
</dbReference>
<evidence type="ECO:0000256" key="4">
    <source>
        <dbReference type="ARBA" id="ARBA00022801"/>
    </source>
</evidence>
<dbReference type="RefSeq" id="WP_072623321.1">
    <property type="nucleotide sequence ID" value="NZ_CP013290.1"/>
</dbReference>
<keyword evidence="10" id="KW-0645">Protease</keyword>
<dbReference type="EMBL" id="CP062789">
    <property type="protein sequence ID" value="QOK22916.1"/>
    <property type="molecule type" value="Genomic_DNA"/>
</dbReference>
<evidence type="ECO:0000313" key="12">
    <source>
        <dbReference type="Proteomes" id="UP000182938"/>
    </source>
</evidence>
<dbReference type="Proteomes" id="UP000593998">
    <property type="component" value="Chromosome"/>
</dbReference>
<feature type="region of interest" description="Disordered" evidence="7">
    <location>
        <begin position="1"/>
        <end position="26"/>
    </location>
</feature>
<keyword evidence="6 8" id="KW-0472">Membrane</keyword>
<feature type="transmembrane region" description="Helical" evidence="8">
    <location>
        <begin position="248"/>
        <end position="266"/>
    </location>
</feature>
<keyword evidence="5 8" id="KW-1133">Transmembrane helix</keyword>
<dbReference type="PANTHER" id="PTHR43731:SF14">
    <property type="entry name" value="PRESENILIN-ASSOCIATED RHOMBOID-LIKE PROTEIN, MITOCHONDRIAL"/>
    <property type="match status" value="1"/>
</dbReference>
<reference evidence="10 12" key="1">
    <citation type="submission" date="2015-11" db="EMBL/GenBank/DDBJ databases">
        <authorList>
            <person name="Zhang Y."/>
            <person name="Guo Z."/>
        </authorList>
    </citation>
    <scope>NUCLEOTIDE SEQUENCE [LARGE SCALE GENOMIC DNA]</scope>
    <source>
        <strain evidence="10 12">YFY001</strain>
    </source>
</reference>
<evidence type="ECO:0000256" key="5">
    <source>
        <dbReference type="ARBA" id="ARBA00022989"/>
    </source>
</evidence>
<feature type="transmembrane region" description="Helical" evidence="8">
    <location>
        <begin position="140"/>
        <end position="158"/>
    </location>
</feature>
<dbReference type="InterPro" id="IPR050925">
    <property type="entry name" value="Rhomboid_protease_S54"/>
</dbReference>
<feature type="transmembrane region" description="Helical" evidence="8">
    <location>
        <begin position="197"/>
        <end position="217"/>
    </location>
</feature>
<evidence type="ECO:0000313" key="13">
    <source>
        <dbReference type="Proteomes" id="UP000593998"/>
    </source>
</evidence>
<evidence type="ECO:0000256" key="6">
    <source>
        <dbReference type="ARBA" id="ARBA00023136"/>
    </source>
</evidence>
<name>A0A1L3MCQ7_9MICO</name>
<dbReference type="InterPro" id="IPR035952">
    <property type="entry name" value="Rhomboid-like_sf"/>
</dbReference>
<evidence type="ECO:0000256" key="3">
    <source>
        <dbReference type="ARBA" id="ARBA00022692"/>
    </source>
</evidence>
<dbReference type="InterPro" id="IPR022764">
    <property type="entry name" value="Peptidase_S54_rhomboid_dom"/>
</dbReference>
<dbReference type="Pfam" id="PF01694">
    <property type="entry name" value="Rhomboid"/>
    <property type="match status" value="1"/>
</dbReference>
<evidence type="ECO:0000256" key="2">
    <source>
        <dbReference type="ARBA" id="ARBA00009045"/>
    </source>
</evidence>
<dbReference type="EMBL" id="CP013290">
    <property type="protein sequence ID" value="APH00142.1"/>
    <property type="molecule type" value="Genomic_DNA"/>
</dbReference>
<feature type="domain" description="Peptidase S54 rhomboid" evidence="9">
    <location>
        <begin position="124"/>
        <end position="263"/>
    </location>
</feature>
<dbReference type="GO" id="GO:0016020">
    <property type="term" value="C:membrane"/>
    <property type="evidence" value="ECO:0007669"/>
    <property type="project" value="UniProtKB-SubCell"/>
</dbReference>
<evidence type="ECO:0000256" key="7">
    <source>
        <dbReference type="SAM" id="MobiDB-lite"/>
    </source>
</evidence>
<comment type="similarity">
    <text evidence="2">Belongs to the peptidase S54 family.</text>
</comment>
<feature type="transmembrane region" description="Helical" evidence="8">
    <location>
        <begin position="224"/>
        <end position="242"/>
    </location>
</feature>
<reference evidence="11 13" key="2">
    <citation type="submission" date="2020-10" db="EMBL/GenBank/DDBJ databases">
        <title>Janibacter indicus TT2 genome sequence.</title>
        <authorList>
            <person name="Lee K."/>
            <person name="Ganzorig M."/>
        </authorList>
    </citation>
    <scope>NUCLEOTIDE SEQUENCE [LARGE SCALE GENOMIC DNA]</scope>
    <source>
        <strain evidence="11 13">TT2</strain>
    </source>
</reference>
<keyword evidence="12" id="KW-1185">Reference proteome</keyword>
<dbReference type="CDD" id="cd19756">
    <property type="entry name" value="Bbox2"/>
    <property type="match status" value="1"/>
</dbReference>
<keyword evidence="3 8" id="KW-0812">Transmembrane</keyword>
<evidence type="ECO:0000256" key="8">
    <source>
        <dbReference type="SAM" id="Phobius"/>
    </source>
</evidence>
<organism evidence="10 12">
    <name type="scientific">Janibacter indicus</name>
    <dbReference type="NCBI Taxonomy" id="857417"/>
    <lineage>
        <taxon>Bacteria</taxon>
        <taxon>Bacillati</taxon>
        <taxon>Actinomycetota</taxon>
        <taxon>Actinomycetes</taxon>
        <taxon>Micrococcales</taxon>
        <taxon>Intrasporangiaceae</taxon>
        <taxon>Janibacter</taxon>
    </lineage>
</organism>
<dbReference type="SUPFAM" id="SSF144091">
    <property type="entry name" value="Rhomboid-like"/>
    <property type="match status" value="1"/>
</dbReference>
<dbReference type="GO" id="GO:0004252">
    <property type="term" value="F:serine-type endopeptidase activity"/>
    <property type="evidence" value="ECO:0007669"/>
    <property type="project" value="InterPro"/>
</dbReference>
<gene>
    <name evidence="10" type="ORF">ASJ30_00185</name>
    <name evidence="11" type="ORF">IGS73_00190</name>
</gene>
<evidence type="ECO:0000256" key="1">
    <source>
        <dbReference type="ARBA" id="ARBA00004141"/>
    </source>
</evidence>
<dbReference type="KEGG" id="jte:ASJ30_00185"/>
<proteinExistence type="inferred from homology"/>
<dbReference type="Gene3D" id="1.20.1540.10">
    <property type="entry name" value="Rhomboid-like"/>
    <property type="match status" value="1"/>
</dbReference>
<evidence type="ECO:0000313" key="11">
    <source>
        <dbReference type="EMBL" id="QOK22916.1"/>
    </source>
</evidence>
<protein>
    <submittedName>
        <fullName evidence="10">Rhomboid family intramembrane serine protease</fullName>
    </submittedName>
</protein>
<keyword evidence="4" id="KW-0378">Hydrolase</keyword>
<dbReference type="AlphaFoldDB" id="A0A1L3MCQ7"/>